<reference evidence="3 4" key="1">
    <citation type="submission" date="2021-05" db="EMBL/GenBank/DDBJ databases">
        <title>Roseococcus sp. XZZS9, whole genome shotgun sequencing project.</title>
        <authorList>
            <person name="Zhao G."/>
            <person name="Shen L."/>
        </authorList>
    </citation>
    <scope>NUCLEOTIDE SEQUENCE [LARGE SCALE GENOMIC DNA]</scope>
    <source>
        <strain evidence="3 4">XZZS9</strain>
    </source>
</reference>
<keyword evidence="2" id="KW-1133">Transmembrane helix</keyword>
<gene>
    <name evidence="3" type="ORF">KHU32_14410</name>
</gene>
<keyword evidence="1" id="KW-0175">Coiled coil</keyword>
<protein>
    <recommendedName>
        <fullName evidence="5">DUF883 domain-containing protein</fullName>
    </recommendedName>
</protein>
<evidence type="ECO:0000313" key="3">
    <source>
        <dbReference type="EMBL" id="MBS7812142.1"/>
    </source>
</evidence>
<sequence length="120" mass="12650">MSQTVENARNLANDAKNEAQRLAGGARDLAYGAKDDASRLVSDARAEISQLREKVESLLNDRVTPAVSAVADRASSLGKSASETVRHQADRASDAVHDKPLIALGVAALAGFVIASLIRR</sequence>
<feature type="coiled-coil region" evidence="1">
    <location>
        <begin position="5"/>
        <end position="61"/>
    </location>
</feature>
<evidence type="ECO:0000256" key="1">
    <source>
        <dbReference type="SAM" id="Coils"/>
    </source>
</evidence>
<feature type="transmembrane region" description="Helical" evidence="2">
    <location>
        <begin position="101"/>
        <end position="118"/>
    </location>
</feature>
<dbReference type="RefSeq" id="WP_213670771.1">
    <property type="nucleotide sequence ID" value="NZ_JAHCDA010000002.1"/>
</dbReference>
<dbReference type="Proteomes" id="UP000766336">
    <property type="component" value="Unassembled WGS sequence"/>
</dbReference>
<keyword evidence="2" id="KW-0472">Membrane</keyword>
<evidence type="ECO:0000256" key="2">
    <source>
        <dbReference type="SAM" id="Phobius"/>
    </source>
</evidence>
<dbReference type="EMBL" id="JAHCDA010000002">
    <property type="protein sequence ID" value="MBS7812142.1"/>
    <property type="molecule type" value="Genomic_DNA"/>
</dbReference>
<organism evidence="3 4">
    <name type="scientific">Roseococcus pinisoli</name>
    <dbReference type="NCBI Taxonomy" id="2835040"/>
    <lineage>
        <taxon>Bacteria</taxon>
        <taxon>Pseudomonadati</taxon>
        <taxon>Pseudomonadota</taxon>
        <taxon>Alphaproteobacteria</taxon>
        <taxon>Acetobacterales</taxon>
        <taxon>Roseomonadaceae</taxon>
        <taxon>Roseococcus</taxon>
    </lineage>
</organism>
<comment type="caution">
    <text evidence="3">The sequence shown here is derived from an EMBL/GenBank/DDBJ whole genome shotgun (WGS) entry which is preliminary data.</text>
</comment>
<accession>A0ABS5QEL7</accession>
<evidence type="ECO:0000313" key="4">
    <source>
        <dbReference type="Proteomes" id="UP000766336"/>
    </source>
</evidence>
<keyword evidence="4" id="KW-1185">Reference proteome</keyword>
<keyword evidence="2" id="KW-0812">Transmembrane</keyword>
<evidence type="ECO:0008006" key="5">
    <source>
        <dbReference type="Google" id="ProtNLM"/>
    </source>
</evidence>
<name>A0ABS5QEL7_9PROT</name>
<proteinExistence type="predicted"/>